<feature type="disulfide bond" evidence="5">
    <location>
        <begin position="80"/>
        <end position="89"/>
    </location>
</feature>
<evidence type="ECO:0000256" key="4">
    <source>
        <dbReference type="ARBA" id="ARBA00023157"/>
    </source>
</evidence>
<dbReference type="EMBL" id="CAKAEH010000722">
    <property type="protein sequence ID" value="CAG9531746.1"/>
    <property type="molecule type" value="Genomic_DNA"/>
</dbReference>
<comment type="caution">
    <text evidence="5">Lacks conserved residue(s) required for the propagation of feature annotation.</text>
</comment>
<dbReference type="Pfam" id="PF00008">
    <property type="entry name" value="EGF"/>
    <property type="match status" value="1"/>
</dbReference>
<dbReference type="PROSITE" id="PS01186">
    <property type="entry name" value="EGF_2"/>
    <property type="match status" value="2"/>
</dbReference>
<dbReference type="CDD" id="cd00054">
    <property type="entry name" value="EGF_CA"/>
    <property type="match status" value="1"/>
</dbReference>
<feature type="domain" description="EGF-like" evidence="7">
    <location>
        <begin position="54"/>
        <end position="90"/>
    </location>
</feature>
<keyword evidence="1 5" id="KW-0245">EGF-like domain</keyword>
<feature type="chain" id="PRO_5035286839" description="EGF-like domain-containing protein" evidence="6">
    <location>
        <begin position="20"/>
        <end position="132"/>
    </location>
</feature>
<dbReference type="PANTHER" id="PTHR24049">
    <property type="entry name" value="CRUMBS FAMILY MEMBER"/>
    <property type="match status" value="1"/>
</dbReference>
<dbReference type="PROSITE" id="PS50026">
    <property type="entry name" value="EGF_3"/>
    <property type="match status" value="2"/>
</dbReference>
<dbReference type="SMART" id="SM00181">
    <property type="entry name" value="EGF"/>
    <property type="match status" value="2"/>
</dbReference>
<keyword evidence="9" id="KW-1185">Reference proteome</keyword>
<evidence type="ECO:0000256" key="1">
    <source>
        <dbReference type="ARBA" id="ARBA00022536"/>
    </source>
</evidence>
<keyword evidence="4 5" id="KW-1015">Disulfide bond</keyword>
<reference evidence="8" key="1">
    <citation type="submission" date="2021-09" db="EMBL/GenBank/DDBJ databases">
        <authorList>
            <consortium name="Pathogen Informatics"/>
        </authorList>
    </citation>
    <scope>NUCLEOTIDE SEQUENCE</scope>
</reference>
<evidence type="ECO:0000256" key="6">
    <source>
        <dbReference type="SAM" id="SignalP"/>
    </source>
</evidence>
<gene>
    <name evidence="8" type="ORF">CJOHNSTONI_LOCUS2121</name>
</gene>
<dbReference type="GO" id="GO:0007157">
    <property type="term" value="P:heterophilic cell-cell adhesion via plasma membrane cell adhesion molecules"/>
    <property type="evidence" value="ECO:0007669"/>
    <property type="project" value="TreeGrafter"/>
</dbReference>
<feature type="disulfide bond" evidence="5">
    <location>
        <begin position="117"/>
        <end position="126"/>
    </location>
</feature>
<dbReference type="OrthoDB" id="10040561at2759"/>
<feature type="domain" description="EGF-like" evidence="7">
    <location>
        <begin position="91"/>
        <end position="127"/>
    </location>
</feature>
<evidence type="ECO:0000313" key="9">
    <source>
        <dbReference type="Proteomes" id="UP000746747"/>
    </source>
</evidence>
<name>A0A8J2Q4F0_9BILA</name>
<sequence length="132" mass="14726">MLYCFIIIAFFILLDTTIAFPKKDMRKDSKEMATILTKTNDEKPKGKGLLKTDEEAICEDEICNNRGTCIGDKDTNFCICKLGYTGMHCENTPCDSSRDCNGKGLCIGTSVSYTCMCQLGFTGKKCENDIRK</sequence>
<organism evidence="8 9">
    <name type="scientific">Cercopithifilaria johnstoni</name>
    <dbReference type="NCBI Taxonomy" id="2874296"/>
    <lineage>
        <taxon>Eukaryota</taxon>
        <taxon>Metazoa</taxon>
        <taxon>Ecdysozoa</taxon>
        <taxon>Nematoda</taxon>
        <taxon>Chromadorea</taxon>
        <taxon>Rhabditida</taxon>
        <taxon>Spirurina</taxon>
        <taxon>Spiruromorpha</taxon>
        <taxon>Filarioidea</taxon>
        <taxon>Onchocercidae</taxon>
        <taxon>Cercopithifilaria</taxon>
    </lineage>
</organism>
<dbReference type="Pfam" id="PF23106">
    <property type="entry name" value="EGF_Teneurin"/>
    <property type="match status" value="1"/>
</dbReference>
<dbReference type="InterPro" id="IPR051022">
    <property type="entry name" value="Notch_Cell-Fate_Det"/>
</dbReference>
<feature type="signal peptide" evidence="6">
    <location>
        <begin position="1"/>
        <end position="19"/>
    </location>
</feature>
<dbReference type="PANTHER" id="PTHR24049:SF22">
    <property type="entry name" value="DROSOPHILA CRUMBS HOMOLOG"/>
    <property type="match status" value="1"/>
</dbReference>
<evidence type="ECO:0000256" key="2">
    <source>
        <dbReference type="ARBA" id="ARBA00022729"/>
    </source>
</evidence>
<evidence type="ECO:0000259" key="7">
    <source>
        <dbReference type="PROSITE" id="PS50026"/>
    </source>
</evidence>
<keyword evidence="2 6" id="KW-0732">Signal</keyword>
<dbReference type="AlphaFoldDB" id="A0A8J2Q4F0"/>
<dbReference type="Proteomes" id="UP000746747">
    <property type="component" value="Unassembled WGS sequence"/>
</dbReference>
<dbReference type="SUPFAM" id="SSF57196">
    <property type="entry name" value="EGF/Laminin"/>
    <property type="match status" value="2"/>
</dbReference>
<dbReference type="PROSITE" id="PS00022">
    <property type="entry name" value="EGF_1"/>
    <property type="match status" value="2"/>
</dbReference>
<dbReference type="Gene3D" id="2.10.25.10">
    <property type="entry name" value="Laminin"/>
    <property type="match status" value="2"/>
</dbReference>
<evidence type="ECO:0000256" key="5">
    <source>
        <dbReference type="PROSITE-ProRule" id="PRU00076"/>
    </source>
</evidence>
<accession>A0A8J2Q4F0</accession>
<dbReference type="GO" id="GO:0005886">
    <property type="term" value="C:plasma membrane"/>
    <property type="evidence" value="ECO:0007669"/>
    <property type="project" value="TreeGrafter"/>
</dbReference>
<dbReference type="InterPro" id="IPR000742">
    <property type="entry name" value="EGF"/>
</dbReference>
<evidence type="ECO:0000256" key="3">
    <source>
        <dbReference type="ARBA" id="ARBA00022737"/>
    </source>
</evidence>
<keyword evidence="3" id="KW-0677">Repeat</keyword>
<protein>
    <recommendedName>
        <fullName evidence="7">EGF-like domain-containing protein</fullName>
    </recommendedName>
</protein>
<dbReference type="GO" id="GO:0032991">
    <property type="term" value="C:protein-containing complex"/>
    <property type="evidence" value="ECO:0007669"/>
    <property type="project" value="TreeGrafter"/>
</dbReference>
<proteinExistence type="predicted"/>
<dbReference type="GO" id="GO:0045197">
    <property type="term" value="P:establishment or maintenance of epithelial cell apical/basal polarity"/>
    <property type="evidence" value="ECO:0007669"/>
    <property type="project" value="TreeGrafter"/>
</dbReference>
<comment type="caution">
    <text evidence="8">The sequence shown here is derived from an EMBL/GenBank/DDBJ whole genome shotgun (WGS) entry which is preliminary data.</text>
</comment>
<evidence type="ECO:0000313" key="8">
    <source>
        <dbReference type="EMBL" id="CAG9531746.1"/>
    </source>
</evidence>